<gene>
    <name evidence="2" type="primary">LOC142173539</name>
</gene>
<evidence type="ECO:0000313" key="2">
    <source>
        <dbReference type="RefSeq" id="XP_075095248.1"/>
    </source>
</evidence>
<sequence>MASESHLPIIEPEDSPVSAIPQSESAATEENRRLRVRMLEMWDAWSNGKEPPSIIPGFPELLPRTSGISNVPIPVTNPFIPFGYPTISANFTGMPSEVRPQAPFSGVPFTLFTAPPVSTMAQPTVPRPCFEPSAFTFQVPQFQLDNAHVTPNSYPQHQQFESPMEQERTMRNPEQEEMVRKMKSLEKGLKNMQGLSGQKSVSYSDLCMFPHVHLPIGFKTPKFEKYDGHGDPIAHLKRYCNQLRGAGGKEELLMAYFRESLTGIASEWYINQDISHWHIWDDLARDFIRQFQYNIDIAPDRNSLTNFKKKTTESFSEYAIKWREQASRVKPPMDEAEMVNVFLQTQ</sequence>
<reference evidence="1" key="1">
    <citation type="journal article" date="2014" name="Nat. Commun.">
        <title>The tobacco genome sequence and its comparison with those of tomato and potato.</title>
        <authorList>
            <person name="Sierro N."/>
            <person name="Battey J.N."/>
            <person name="Ouadi S."/>
            <person name="Bakaher N."/>
            <person name="Bovet L."/>
            <person name="Willig A."/>
            <person name="Goepfert S."/>
            <person name="Peitsch M.C."/>
            <person name="Ivanov N.V."/>
        </authorList>
    </citation>
    <scope>NUCLEOTIDE SEQUENCE [LARGE SCALE GENOMIC DNA]</scope>
</reference>
<proteinExistence type="predicted"/>
<protein>
    <submittedName>
        <fullName evidence="2">Uncharacterized protein LOC142173539</fullName>
    </submittedName>
</protein>
<organism evidence="1 2">
    <name type="scientific">Nicotiana tabacum</name>
    <name type="common">Common tobacco</name>
    <dbReference type="NCBI Taxonomy" id="4097"/>
    <lineage>
        <taxon>Eukaryota</taxon>
        <taxon>Viridiplantae</taxon>
        <taxon>Streptophyta</taxon>
        <taxon>Embryophyta</taxon>
        <taxon>Tracheophyta</taxon>
        <taxon>Spermatophyta</taxon>
        <taxon>Magnoliopsida</taxon>
        <taxon>eudicotyledons</taxon>
        <taxon>Gunneridae</taxon>
        <taxon>Pentapetalae</taxon>
        <taxon>asterids</taxon>
        <taxon>lamiids</taxon>
        <taxon>Solanales</taxon>
        <taxon>Solanaceae</taxon>
        <taxon>Nicotianoideae</taxon>
        <taxon>Nicotianeae</taxon>
        <taxon>Nicotiana</taxon>
    </lineage>
</organism>
<accession>A0AC58TDD8</accession>
<evidence type="ECO:0000313" key="1">
    <source>
        <dbReference type="Proteomes" id="UP000790787"/>
    </source>
</evidence>
<dbReference type="RefSeq" id="XP_075095248.1">
    <property type="nucleotide sequence ID" value="XM_075239147.1"/>
</dbReference>
<dbReference type="Proteomes" id="UP000790787">
    <property type="component" value="Chromosome 19"/>
</dbReference>
<reference evidence="2" key="2">
    <citation type="submission" date="2025-08" db="UniProtKB">
        <authorList>
            <consortium name="RefSeq"/>
        </authorList>
    </citation>
    <scope>IDENTIFICATION</scope>
    <source>
        <tissue evidence="2">Leaf</tissue>
    </source>
</reference>
<name>A0AC58TDD8_TOBAC</name>
<keyword evidence="1" id="KW-1185">Reference proteome</keyword>